<feature type="transmembrane region" description="Helical" evidence="5">
    <location>
        <begin position="37"/>
        <end position="62"/>
    </location>
</feature>
<evidence type="ECO:0000256" key="2">
    <source>
        <dbReference type="ARBA" id="ARBA00022692"/>
    </source>
</evidence>
<sequence>MLRAALIWGVLVLVLFAPVFAAASSPLLQWRDPVYIFAGLAGVVGMAMMLVQPLLAIGVLPGVSVPASRRLHRAVGVGLVLAILGHVIGLWITSPPDVIDVLLLRSPTPFAIWGVLAMWAVFVAGLLAVLRPRLPLRAWRWGHTAAVSLAALGTVVHALQIVGTMEMISKTALSALVLAVLAWAIARRRVWSMGLRPRRP</sequence>
<dbReference type="Proteomes" id="UP000186997">
    <property type="component" value="Unassembled WGS sequence"/>
</dbReference>
<evidence type="ECO:0000313" key="8">
    <source>
        <dbReference type="Proteomes" id="UP000186997"/>
    </source>
</evidence>
<comment type="subcellular location">
    <subcellularLocation>
        <location evidence="1">Membrane</location>
        <topology evidence="1">Multi-pass membrane protein</topology>
    </subcellularLocation>
</comment>
<accession>A0A1R3XD27</accession>
<dbReference type="AlphaFoldDB" id="A0A1R3XD27"/>
<keyword evidence="4 5" id="KW-0472">Membrane</keyword>
<keyword evidence="2 5" id="KW-0812">Transmembrane</keyword>
<reference evidence="8" key="1">
    <citation type="submission" date="2017-01" db="EMBL/GenBank/DDBJ databases">
        <authorList>
            <person name="Varghese N."/>
            <person name="Submissions S."/>
        </authorList>
    </citation>
    <scope>NUCLEOTIDE SEQUENCE [LARGE SCALE GENOMIC DNA]</scope>
    <source>
        <strain evidence="8">DSM 29591</strain>
    </source>
</reference>
<protein>
    <submittedName>
        <fullName evidence="7">Ferric reductase like transmembrane component</fullName>
    </submittedName>
</protein>
<dbReference type="STRING" id="287098.SAMN05421665_2811"/>
<evidence type="ECO:0000256" key="5">
    <source>
        <dbReference type="SAM" id="Phobius"/>
    </source>
</evidence>
<evidence type="ECO:0000259" key="6">
    <source>
        <dbReference type="Pfam" id="PF01794"/>
    </source>
</evidence>
<dbReference type="Pfam" id="PF01794">
    <property type="entry name" value="Ferric_reduct"/>
    <property type="match status" value="1"/>
</dbReference>
<dbReference type="InterPro" id="IPR013130">
    <property type="entry name" value="Fe3_Rdtase_TM_dom"/>
</dbReference>
<feature type="transmembrane region" description="Helical" evidence="5">
    <location>
        <begin position="142"/>
        <end position="162"/>
    </location>
</feature>
<proteinExistence type="predicted"/>
<keyword evidence="3 5" id="KW-1133">Transmembrane helix</keyword>
<dbReference type="OrthoDB" id="7917288at2"/>
<name>A0A1R3XD27_9RHOB</name>
<gene>
    <name evidence="7" type="ORF">SAMN05421665_2811</name>
</gene>
<feature type="transmembrane region" description="Helical" evidence="5">
    <location>
        <begin position="168"/>
        <end position="186"/>
    </location>
</feature>
<feature type="transmembrane region" description="Helical" evidence="5">
    <location>
        <begin position="112"/>
        <end position="130"/>
    </location>
</feature>
<organism evidence="7 8">
    <name type="scientific">Yoonia rosea</name>
    <dbReference type="NCBI Taxonomy" id="287098"/>
    <lineage>
        <taxon>Bacteria</taxon>
        <taxon>Pseudomonadati</taxon>
        <taxon>Pseudomonadota</taxon>
        <taxon>Alphaproteobacteria</taxon>
        <taxon>Rhodobacterales</taxon>
        <taxon>Paracoccaceae</taxon>
        <taxon>Yoonia</taxon>
    </lineage>
</organism>
<evidence type="ECO:0000256" key="4">
    <source>
        <dbReference type="ARBA" id="ARBA00023136"/>
    </source>
</evidence>
<dbReference type="GO" id="GO:0016020">
    <property type="term" value="C:membrane"/>
    <property type="evidence" value="ECO:0007669"/>
    <property type="project" value="UniProtKB-SubCell"/>
</dbReference>
<feature type="transmembrane region" description="Helical" evidence="5">
    <location>
        <begin position="74"/>
        <end position="92"/>
    </location>
</feature>
<feature type="domain" description="Ferric oxidoreductase" evidence="6">
    <location>
        <begin position="41"/>
        <end position="153"/>
    </location>
</feature>
<evidence type="ECO:0000256" key="3">
    <source>
        <dbReference type="ARBA" id="ARBA00022989"/>
    </source>
</evidence>
<evidence type="ECO:0000256" key="1">
    <source>
        <dbReference type="ARBA" id="ARBA00004141"/>
    </source>
</evidence>
<dbReference type="EMBL" id="FTPR01000002">
    <property type="protein sequence ID" value="SIT88831.1"/>
    <property type="molecule type" value="Genomic_DNA"/>
</dbReference>
<keyword evidence="8" id="KW-1185">Reference proteome</keyword>
<evidence type="ECO:0000313" key="7">
    <source>
        <dbReference type="EMBL" id="SIT88831.1"/>
    </source>
</evidence>